<protein>
    <submittedName>
        <fullName evidence="1">Uncharacterized protein</fullName>
    </submittedName>
</protein>
<dbReference type="GeneID" id="42528514"/>
<evidence type="ECO:0000313" key="1">
    <source>
        <dbReference type="EMBL" id="OAT04965.1"/>
    </source>
</evidence>
<accession>A0A179UAD2</accession>
<evidence type="ECO:0000313" key="2">
    <source>
        <dbReference type="Proteomes" id="UP000002038"/>
    </source>
</evidence>
<sequence length="61" mass="7415">MKNICVFRNRNSDIILFYTHRYEAYTSYLRCYYKNELFTHCILLSILFHISLSLSEKSHTC</sequence>
<dbReference type="AlphaFoldDB" id="A0A179UAD2"/>
<gene>
    <name evidence="1" type="ORF">BDBG_16370</name>
</gene>
<name>A0A179UAD2_BLAGS</name>
<dbReference type="EMBL" id="GG657449">
    <property type="protein sequence ID" value="OAT04965.1"/>
    <property type="molecule type" value="Genomic_DNA"/>
</dbReference>
<dbReference type="RefSeq" id="XP_031576458.1">
    <property type="nucleotide sequence ID" value="XM_031724335.1"/>
</dbReference>
<organism evidence="1 2">
    <name type="scientific">Blastomyces gilchristii (strain SLH14081)</name>
    <name type="common">Blastomyces dermatitidis</name>
    <dbReference type="NCBI Taxonomy" id="559298"/>
    <lineage>
        <taxon>Eukaryota</taxon>
        <taxon>Fungi</taxon>
        <taxon>Dikarya</taxon>
        <taxon>Ascomycota</taxon>
        <taxon>Pezizomycotina</taxon>
        <taxon>Eurotiomycetes</taxon>
        <taxon>Eurotiomycetidae</taxon>
        <taxon>Onygenales</taxon>
        <taxon>Ajellomycetaceae</taxon>
        <taxon>Blastomyces</taxon>
    </lineage>
</organism>
<dbReference type="Proteomes" id="UP000002038">
    <property type="component" value="Unassembled WGS sequence"/>
</dbReference>
<reference evidence="2" key="1">
    <citation type="journal article" date="2015" name="PLoS Genet.">
        <title>The dynamic genome and transcriptome of the human fungal pathogen Blastomyces and close relative Emmonsia.</title>
        <authorList>
            <person name="Munoz J.F."/>
            <person name="Gauthier G.M."/>
            <person name="Desjardins C.A."/>
            <person name="Gallo J.E."/>
            <person name="Holder J."/>
            <person name="Sullivan T.D."/>
            <person name="Marty A.J."/>
            <person name="Carmen J.C."/>
            <person name="Chen Z."/>
            <person name="Ding L."/>
            <person name="Gujja S."/>
            <person name="Magrini V."/>
            <person name="Misas E."/>
            <person name="Mitreva M."/>
            <person name="Priest M."/>
            <person name="Saif S."/>
            <person name="Whiston E.A."/>
            <person name="Young S."/>
            <person name="Zeng Q."/>
            <person name="Goldman W.E."/>
            <person name="Mardis E.R."/>
            <person name="Taylor J.W."/>
            <person name="McEwen J.G."/>
            <person name="Clay O.K."/>
            <person name="Klein B.S."/>
            <person name="Cuomo C.A."/>
        </authorList>
    </citation>
    <scope>NUCLEOTIDE SEQUENCE [LARGE SCALE GENOMIC DNA]</scope>
    <source>
        <strain evidence="2">SLH14081</strain>
    </source>
</reference>
<feature type="non-terminal residue" evidence="1">
    <location>
        <position position="61"/>
    </location>
</feature>
<dbReference type="KEGG" id="bgh:BDBG_16370"/>
<dbReference type="VEuPathDB" id="FungiDB:BDBG_16370"/>
<proteinExistence type="predicted"/>
<keyword evidence="2" id="KW-1185">Reference proteome</keyword>